<feature type="transmembrane region" description="Helical" evidence="2">
    <location>
        <begin position="6"/>
        <end position="26"/>
    </location>
</feature>
<dbReference type="Proteomes" id="UP000238362">
    <property type="component" value="Unassembled WGS sequence"/>
</dbReference>
<name>A0A2T0LQD3_9PSEU</name>
<protein>
    <submittedName>
        <fullName evidence="3">Uncharacterized protein</fullName>
    </submittedName>
</protein>
<organism evidence="3 4">
    <name type="scientific">Prauserella shujinwangii</name>
    <dbReference type="NCBI Taxonomy" id="1453103"/>
    <lineage>
        <taxon>Bacteria</taxon>
        <taxon>Bacillati</taxon>
        <taxon>Actinomycetota</taxon>
        <taxon>Actinomycetes</taxon>
        <taxon>Pseudonocardiales</taxon>
        <taxon>Pseudonocardiaceae</taxon>
        <taxon>Prauserella</taxon>
    </lineage>
</organism>
<sequence>MTTDIYLWFLGIGVAIIVADGFFLYHSGKRYLAAADGEGGETAMSRLIAVLFHIVMFGILALLSVFDFDFGDGASMRALVGNLGVLLLVLAIVHGVTIAALSNVHDNQVAEDQLASRASASTNAHIQRGPVVTPVPGQKGRDPQVSPSIEHDAL</sequence>
<dbReference type="EMBL" id="PVNH01000009">
    <property type="protein sequence ID" value="PRX45472.1"/>
    <property type="molecule type" value="Genomic_DNA"/>
</dbReference>
<evidence type="ECO:0000256" key="2">
    <source>
        <dbReference type="SAM" id="Phobius"/>
    </source>
</evidence>
<gene>
    <name evidence="3" type="ORF">B0I33_109135</name>
</gene>
<dbReference type="OrthoDB" id="3693726at2"/>
<keyword evidence="2" id="KW-0472">Membrane</keyword>
<keyword evidence="4" id="KW-1185">Reference proteome</keyword>
<dbReference type="AlphaFoldDB" id="A0A2T0LQD3"/>
<reference evidence="3 4" key="1">
    <citation type="submission" date="2018-03" db="EMBL/GenBank/DDBJ databases">
        <title>Genomic Encyclopedia of Type Strains, Phase III (KMG-III): the genomes of soil and plant-associated and newly described type strains.</title>
        <authorList>
            <person name="Whitman W."/>
        </authorList>
    </citation>
    <scope>NUCLEOTIDE SEQUENCE [LARGE SCALE GENOMIC DNA]</scope>
    <source>
        <strain evidence="3 4">CGMCC 4.7125</strain>
    </source>
</reference>
<dbReference type="RefSeq" id="WP_106180675.1">
    <property type="nucleotide sequence ID" value="NZ_PVNH01000009.1"/>
</dbReference>
<accession>A0A2T0LQD3</accession>
<feature type="transmembrane region" description="Helical" evidence="2">
    <location>
        <begin position="47"/>
        <end position="66"/>
    </location>
</feature>
<keyword evidence="2" id="KW-0812">Transmembrane</keyword>
<evidence type="ECO:0000313" key="4">
    <source>
        <dbReference type="Proteomes" id="UP000238362"/>
    </source>
</evidence>
<feature type="region of interest" description="Disordered" evidence="1">
    <location>
        <begin position="120"/>
        <end position="154"/>
    </location>
</feature>
<keyword evidence="2" id="KW-1133">Transmembrane helix</keyword>
<proteinExistence type="predicted"/>
<feature type="transmembrane region" description="Helical" evidence="2">
    <location>
        <begin position="78"/>
        <end position="101"/>
    </location>
</feature>
<comment type="caution">
    <text evidence="3">The sequence shown here is derived from an EMBL/GenBank/DDBJ whole genome shotgun (WGS) entry which is preliminary data.</text>
</comment>
<evidence type="ECO:0000313" key="3">
    <source>
        <dbReference type="EMBL" id="PRX45472.1"/>
    </source>
</evidence>
<evidence type="ECO:0000256" key="1">
    <source>
        <dbReference type="SAM" id="MobiDB-lite"/>
    </source>
</evidence>